<dbReference type="AlphaFoldDB" id="A0A381VKD6"/>
<keyword evidence="1" id="KW-1133">Transmembrane helix</keyword>
<keyword evidence="1" id="KW-0472">Membrane</keyword>
<keyword evidence="1" id="KW-0812">Transmembrane</keyword>
<feature type="transmembrane region" description="Helical" evidence="1">
    <location>
        <begin position="15"/>
        <end position="32"/>
    </location>
</feature>
<gene>
    <name evidence="2" type="ORF">METZ01_LOCUS93082</name>
</gene>
<protein>
    <submittedName>
        <fullName evidence="2">Uncharacterized protein</fullName>
    </submittedName>
</protein>
<proteinExistence type="predicted"/>
<dbReference type="EMBL" id="UINC01008951">
    <property type="protein sequence ID" value="SVA40228.1"/>
    <property type="molecule type" value="Genomic_DNA"/>
</dbReference>
<evidence type="ECO:0000313" key="2">
    <source>
        <dbReference type="EMBL" id="SVA40228.1"/>
    </source>
</evidence>
<organism evidence="2">
    <name type="scientific">marine metagenome</name>
    <dbReference type="NCBI Taxonomy" id="408172"/>
    <lineage>
        <taxon>unclassified sequences</taxon>
        <taxon>metagenomes</taxon>
        <taxon>ecological metagenomes</taxon>
    </lineage>
</organism>
<accession>A0A381VKD6</accession>
<name>A0A381VKD6_9ZZZZ</name>
<sequence length="55" mass="6644">MSIQIQLVSYSWKKYIFITAISFLFPFTICLLSKSFLTISQSDWFVFQRKYDFCL</sequence>
<evidence type="ECO:0000256" key="1">
    <source>
        <dbReference type="SAM" id="Phobius"/>
    </source>
</evidence>
<reference evidence="2" key="1">
    <citation type="submission" date="2018-05" db="EMBL/GenBank/DDBJ databases">
        <authorList>
            <person name="Lanie J.A."/>
            <person name="Ng W.-L."/>
            <person name="Kazmierczak K.M."/>
            <person name="Andrzejewski T.M."/>
            <person name="Davidsen T.M."/>
            <person name="Wayne K.J."/>
            <person name="Tettelin H."/>
            <person name="Glass J.I."/>
            <person name="Rusch D."/>
            <person name="Podicherti R."/>
            <person name="Tsui H.-C.T."/>
            <person name="Winkler M.E."/>
        </authorList>
    </citation>
    <scope>NUCLEOTIDE SEQUENCE</scope>
</reference>